<dbReference type="InterPro" id="IPR006881">
    <property type="entry name" value="RepA_C"/>
</dbReference>
<gene>
    <name evidence="1" type="primary">repA</name>
</gene>
<dbReference type="EMBL" id="AB534719">
    <property type="protein sequence ID" value="BAJ15263.1"/>
    <property type="molecule type" value="Genomic_DNA"/>
</dbReference>
<proteinExistence type="predicted"/>
<protein>
    <submittedName>
        <fullName evidence="1">Replication protein</fullName>
    </submittedName>
</protein>
<dbReference type="Pfam" id="PF04796">
    <property type="entry name" value="RepA_C"/>
    <property type="match status" value="1"/>
</dbReference>
<sequence>MTSRDGAGSLFDALPANVLALTVEAKRSVDAGNPDYLPAVFCHVGLPRSRFEGQTFERQSGNVSLQIEAGKTFDGQGWQTQPIPYGTIPRLALIHITSEAVRTQCPVIDVGDSVYAFLEALGVGNNQAARNRARKQMTALAACHMRLGRLVDRDGKKFAQTVDAKPFQQFEAWISDTGSQTALWPTSVELSAPFFEAILRTAVPLRHEALAQLTSSALALDIYSWLAHRLCRVRRGGVTISWAALAEQFGQEYNNRKYFKREFAKQLKPVLAAYPEARVTIVTGGIQLDASPPPIPKTAARRLRRMP</sequence>
<accession>E0D3V4</accession>
<organism evidence="1">
    <name type="scientific">Sphingopyxis macrogoltabida</name>
    <name type="common">Sphingomonas macrogoltabidus</name>
    <dbReference type="NCBI Taxonomy" id="33050"/>
    <lineage>
        <taxon>Bacteria</taxon>
        <taxon>Pseudomonadati</taxon>
        <taxon>Pseudomonadota</taxon>
        <taxon>Alphaproteobacteria</taxon>
        <taxon>Sphingomonadales</taxon>
        <taxon>Sphingomonadaceae</taxon>
        <taxon>Sphingopyxis</taxon>
    </lineage>
</organism>
<keyword evidence="1" id="KW-0614">Plasmid</keyword>
<reference evidence="1" key="1">
    <citation type="journal article" date="2011" name="Biosci. Biotechnol. Biochem.">
        <title>Characterization of a cryptic plasmid, pSM103mini, from polyethylene-glycol degrading Sphingopyxis macrogoltabida strain 103.</title>
        <authorList>
            <person name="Tani A."/>
            <person name="Tanaka A."/>
            <person name="Minami T."/>
            <person name="Kimbara K."/>
            <person name="Kawai F."/>
        </authorList>
    </citation>
    <scope>NUCLEOTIDE SEQUENCE</scope>
    <source>
        <strain evidence="1">103</strain>
        <plasmid evidence="1">pSM103mini</plasmid>
    </source>
</reference>
<evidence type="ECO:0000313" key="1">
    <source>
        <dbReference type="EMBL" id="BAJ15263.1"/>
    </source>
</evidence>
<name>E0D3V4_SPHMC</name>
<dbReference type="AlphaFoldDB" id="E0D3V4"/>
<dbReference type="RefSeq" id="WP_013302502.1">
    <property type="nucleotide sequence ID" value="NC_014466.1"/>
</dbReference>
<geneLocation type="plasmid" evidence="1">
    <name>pSM103mini</name>
</geneLocation>